<feature type="transmembrane region" description="Helical" evidence="6">
    <location>
        <begin position="180"/>
        <end position="201"/>
    </location>
</feature>
<dbReference type="Gene3D" id="1.20.1070.10">
    <property type="entry name" value="Rhodopsin 7-helix transmembrane proteins"/>
    <property type="match status" value="1"/>
</dbReference>
<accession>A0A8H6XIZ1</accession>
<evidence type="ECO:0008006" key="9">
    <source>
        <dbReference type="Google" id="ProtNLM"/>
    </source>
</evidence>
<dbReference type="EMBL" id="JACAZI010000018">
    <property type="protein sequence ID" value="KAF7341210.1"/>
    <property type="molecule type" value="Genomic_DNA"/>
</dbReference>
<reference evidence="7" key="1">
    <citation type="submission" date="2020-05" db="EMBL/GenBank/DDBJ databases">
        <title>Mycena genomes resolve the evolution of fungal bioluminescence.</title>
        <authorList>
            <person name="Tsai I.J."/>
        </authorList>
    </citation>
    <scope>NUCLEOTIDE SEQUENCE</scope>
    <source>
        <strain evidence="7">CCC161011</strain>
    </source>
</reference>
<evidence type="ECO:0000313" key="8">
    <source>
        <dbReference type="Proteomes" id="UP000620124"/>
    </source>
</evidence>
<dbReference type="Proteomes" id="UP000620124">
    <property type="component" value="Unassembled WGS sequence"/>
</dbReference>
<evidence type="ECO:0000256" key="6">
    <source>
        <dbReference type="SAM" id="Phobius"/>
    </source>
</evidence>
<dbReference type="GO" id="GO:0007189">
    <property type="term" value="P:adenylate cyclase-activating G protein-coupled receptor signaling pathway"/>
    <property type="evidence" value="ECO:0007669"/>
    <property type="project" value="TreeGrafter"/>
</dbReference>
<feature type="region of interest" description="Disordered" evidence="5">
    <location>
        <begin position="345"/>
        <end position="407"/>
    </location>
</feature>
<feature type="transmembrane region" description="Helical" evidence="6">
    <location>
        <begin position="94"/>
        <end position="118"/>
    </location>
</feature>
<keyword evidence="2 6" id="KW-0812">Transmembrane</keyword>
<evidence type="ECO:0000313" key="7">
    <source>
        <dbReference type="EMBL" id="KAF7341210.1"/>
    </source>
</evidence>
<feature type="transmembrane region" description="Helical" evidence="6">
    <location>
        <begin position="130"/>
        <end position="149"/>
    </location>
</feature>
<keyword evidence="3 6" id="KW-1133">Transmembrane helix</keyword>
<dbReference type="GO" id="GO:0005886">
    <property type="term" value="C:plasma membrane"/>
    <property type="evidence" value="ECO:0007669"/>
    <property type="project" value="TreeGrafter"/>
</dbReference>
<comment type="caution">
    <text evidence="7">The sequence shown here is derived from an EMBL/GenBank/DDBJ whole genome shotgun (WGS) entry which is preliminary data.</text>
</comment>
<evidence type="ECO:0000256" key="1">
    <source>
        <dbReference type="ARBA" id="ARBA00004141"/>
    </source>
</evidence>
<organism evidence="7 8">
    <name type="scientific">Mycena venus</name>
    <dbReference type="NCBI Taxonomy" id="2733690"/>
    <lineage>
        <taxon>Eukaryota</taxon>
        <taxon>Fungi</taxon>
        <taxon>Dikarya</taxon>
        <taxon>Basidiomycota</taxon>
        <taxon>Agaricomycotina</taxon>
        <taxon>Agaricomycetes</taxon>
        <taxon>Agaricomycetidae</taxon>
        <taxon>Agaricales</taxon>
        <taxon>Marasmiineae</taxon>
        <taxon>Mycenaceae</taxon>
        <taxon>Mycena</taxon>
    </lineage>
</organism>
<feature type="compositionally biased region" description="Basic and acidic residues" evidence="5">
    <location>
        <begin position="398"/>
        <end position="407"/>
    </location>
</feature>
<evidence type="ECO:0000256" key="2">
    <source>
        <dbReference type="ARBA" id="ARBA00022692"/>
    </source>
</evidence>
<proteinExistence type="predicted"/>
<name>A0A8H6XIZ1_9AGAR</name>
<feature type="transmembrane region" description="Helical" evidence="6">
    <location>
        <begin position="20"/>
        <end position="43"/>
    </location>
</feature>
<evidence type="ECO:0000256" key="5">
    <source>
        <dbReference type="SAM" id="MobiDB-lite"/>
    </source>
</evidence>
<dbReference type="GO" id="GO:0004930">
    <property type="term" value="F:G protein-coupled receptor activity"/>
    <property type="evidence" value="ECO:0007669"/>
    <property type="project" value="TreeGrafter"/>
</dbReference>
<dbReference type="OrthoDB" id="3251871at2759"/>
<feature type="transmembrane region" description="Helical" evidence="6">
    <location>
        <begin position="245"/>
        <end position="264"/>
    </location>
</feature>
<dbReference type="PANTHER" id="PTHR23112">
    <property type="entry name" value="G PROTEIN-COUPLED RECEPTOR 157-RELATED"/>
    <property type="match status" value="1"/>
</dbReference>
<keyword evidence="4 6" id="KW-0472">Membrane</keyword>
<dbReference type="AlphaFoldDB" id="A0A8H6XIZ1"/>
<evidence type="ECO:0000256" key="4">
    <source>
        <dbReference type="ARBA" id="ARBA00023136"/>
    </source>
</evidence>
<keyword evidence="8" id="KW-1185">Reference proteome</keyword>
<feature type="transmembrane region" description="Helical" evidence="6">
    <location>
        <begin position="55"/>
        <end position="74"/>
    </location>
</feature>
<comment type="subcellular location">
    <subcellularLocation>
        <location evidence="1">Membrane</location>
        <topology evidence="1">Multi-pass membrane protein</topology>
    </subcellularLocation>
</comment>
<dbReference type="PANTHER" id="PTHR23112:SF0">
    <property type="entry name" value="TRANSMEMBRANE PROTEIN 116"/>
    <property type="match status" value="1"/>
</dbReference>
<sequence length="407" mass="44667">MSTSKEHVPTSFDNHLRDLVLGILIPGIVLSSIVLVTFAYTALQRRSRPHLHRVSFRLLVYAMVSNFILSFTLIPTETLITGPISAAGCTFAAFASNASLLFSACMYFCMALNLQLVLVHGVNGLMMEKYYVMGSFLLAAVCTITPLAAGGQFGPYNGVCWYSNPDPATQMRWLVGTQSFWILLMALLELVCFVILALYMIHRRISVKRVRSDISAKMTSSESQHAAYTVVPVLQFRGIILRITLYPLLSCALNFSSTILNLYLAQHLGNTELNFRSSILDICIINARPFLYAVLAATDPSFIRAVSALRQPTIAGRSGTQHGATSQLQLQSWCSTTPSSGTLTLADGSKAESESASRVRQSGDVPERQQQTEAGIHNTRTRRDPEQGIAADSSVVPSREDSIEFQI</sequence>
<gene>
    <name evidence="7" type="ORF">MVEN_01856400</name>
</gene>
<evidence type="ECO:0000256" key="3">
    <source>
        <dbReference type="ARBA" id="ARBA00022989"/>
    </source>
</evidence>
<protein>
    <recommendedName>
        <fullName evidence="9">G-protein coupled receptors family 2 profile 2 domain-containing protein</fullName>
    </recommendedName>
</protein>
<dbReference type="SUPFAM" id="SSF81321">
    <property type="entry name" value="Family A G protein-coupled receptor-like"/>
    <property type="match status" value="1"/>
</dbReference>